<evidence type="ECO:0000313" key="3">
    <source>
        <dbReference type="Proteomes" id="UP000033961"/>
    </source>
</evidence>
<keyword evidence="1" id="KW-0472">Membrane</keyword>
<organism evidence="2 3">
    <name type="scientific">Leptospira santarosai</name>
    <dbReference type="NCBI Taxonomy" id="28183"/>
    <lineage>
        <taxon>Bacteria</taxon>
        <taxon>Pseudomonadati</taxon>
        <taxon>Spirochaetota</taxon>
        <taxon>Spirochaetia</taxon>
        <taxon>Leptospirales</taxon>
        <taxon>Leptospiraceae</taxon>
        <taxon>Leptospira</taxon>
    </lineage>
</organism>
<proteinExistence type="predicted"/>
<feature type="transmembrane region" description="Helical" evidence="1">
    <location>
        <begin position="12"/>
        <end position="29"/>
    </location>
</feature>
<dbReference type="Proteomes" id="UP000033961">
    <property type="component" value="Chromosome I"/>
</dbReference>
<keyword evidence="1" id="KW-1133">Transmembrane helix</keyword>
<name>A0A2P1QXL8_9LEPT</name>
<dbReference type="EMBL" id="CP027843">
    <property type="protein sequence ID" value="AVQ13658.1"/>
    <property type="molecule type" value="Genomic_DNA"/>
</dbReference>
<gene>
    <name evidence="2" type="ORF">XB16_3369</name>
</gene>
<sequence>METRRRQKIGGFAIFILGLSFTLWAWYTAIYEGYFYPKASILFPMFCILGIGMILFTDYKSERIARGEDISQLSGYRLITRRWWIISAIALLVGLVNYLLLSGWNF</sequence>
<feature type="transmembrane region" description="Helical" evidence="1">
    <location>
        <begin position="35"/>
        <end position="56"/>
    </location>
</feature>
<keyword evidence="1" id="KW-0812">Transmembrane</keyword>
<accession>A0A2P1QXL8</accession>
<feature type="transmembrane region" description="Helical" evidence="1">
    <location>
        <begin position="83"/>
        <end position="101"/>
    </location>
</feature>
<evidence type="ECO:0000313" key="2">
    <source>
        <dbReference type="EMBL" id="AVQ13658.1"/>
    </source>
</evidence>
<evidence type="ECO:0000256" key="1">
    <source>
        <dbReference type="SAM" id="Phobius"/>
    </source>
</evidence>
<protein>
    <recommendedName>
        <fullName evidence="4">Transmembrane protein</fullName>
    </recommendedName>
</protein>
<evidence type="ECO:0008006" key="4">
    <source>
        <dbReference type="Google" id="ProtNLM"/>
    </source>
</evidence>
<dbReference type="AlphaFoldDB" id="A0A2P1QXL8"/>
<reference evidence="2 3" key="1">
    <citation type="journal article" date="2015" name="Genome Announc.">
        <title>Draft Genome Sequences of Leptospira santarosai Strains U160, U164, and U233, Isolated from Asymptomatic Cattle.</title>
        <authorList>
            <person name="Kremer F.S."/>
            <person name="Eslabao M.R."/>
            <person name="Provisor M."/>
            <person name="Woloski R.D."/>
            <person name="Ramires O.V."/>
            <person name="Moreno L.Z."/>
            <person name="Moreno A.M."/>
            <person name="Hamond C."/>
            <person name="Lilenbaum W."/>
            <person name="Dellagostin O.A."/>
        </authorList>
    </citation>
    <scope>NUCLEOTIDE SEQUENCE [LARGE SCALE GENOMIC DNA]</scope>
    <source>
        <strain evidence="2 3">U160</strain>
    </source>
</reference>